<name>A0A1Q2GT89_9GAMM</name>
<dbReference type="STRING" id="247523.B0W48_00040"/>
<sequence length="195" mass="22469">MKLFSLKPVTNSYDMVEWDILSFAEEIQPMLPSNQDACMFLLDIHMNNDSLLEYWPEGYELSFLPGYLKDNYDISIMDGFIALRMNAYEALKDLLAPLGEFIKTKADGEPIVIFYLRTFGQEDEAKCEREYLDGYPLDYIKIAFINDDVKNKPVFKSKFTGGSRLYCTDKFKSAVEDNGLTGVYIDEDLDNIFSN</sequence>
<reference evidence="1 3" key="1">
    <citation type="submission" date="2017-02" db="EMBL/GenBank/DDBJ databases">
        <title>Complete genome sequence of the cold-active Pseudoalteromonas aliena strain EH1 isolated from Arctic seawater.</title>
        <authorList>
            <person name="Kim E."/>
            <person name="Heo E."/>
            <person name="Kim H."/>
            <person name="Kim D."/>
        </authorList>
    </citation>
    <scope>NUCLEOTIDE SEQUENCE [LARGE SCALE GENOMIC DNA]</scope>
    <source>
        <strain evidence="1 3">EH1</strain>
    </source>
</reference>
<evidence type="ECO:0000313" key="3">
    <source>
        <dbReference type="Proteomes" id="UP000188243"/>
    </source>
</evidence>
<gene>
    <name evidence="1" type="ORF">B0W48_00040</name>
    <name evidence="2" type="ORF">B0W48_03565</name>
</gene>
<protein>
    <submittedName>
        <fullName evidence="1">Uncharacterized protein</fullName>
    </submittedName>
</protein>
<dbReference type="EMBL" id="CP019628">
    <property type="protein sequence ID" value="AQP98322.1"/>
    <property type="molecule type" value="Genomic_DNA"/>
</dbReference>
<evidence type="ECO:0000313" key="2">
    <source>
        <dbReference type="EMBL" id="AQP98955.1"/>
    </source>
</evidence>
<dbReference type="AlphaFoldDB" id="A0A1Q2GT89"/>
<organism evidence="1 3">
    <name type="scientific">Pseudoalteromonas aliena</name>
    <dbReference type="NCBI Taxonomy" id="247523"/>
    <lineage>
        <taxon>Bacteria</taxon>
        <taxon>Pseudomonadati</taxon>
        <taxon>Pseudomonadota</taxon>
        <taxon>Gammaproteobacteria</taxon>
        <taxon>Alteromonadales</taxon>
        <taxon>Pseudoalteromonadaceae</taxon>
        <taxon>Pseudoalteromonas</taxon>
    </lineage>
</organism>
<proteinExistence type="predicted"/>
<dbReference type="KEGG" id="paln:B0W48_00040"/>
<dbReference type="EMBL" id="CP019628">
    <property type="protein sequence ID" value="AQP98955.1"/>
    <property type="molecule type" value="Genomic_DNA"/>
</dbReference>
<dbReference type="KEGG" id="paln:B0W48_03565"/>
<evidence type="ECO:0000313" key="1">
    <source>
        <dbReference type="EMBL" id="AQP98322.1"/>
    </source>
</evidence>
<dbReference type="RefSeq" id="WP_077535060.1">
    <property type="nucleotide sequence ID" value="NZ_CANLYY010000033.1"/>
</dbReference>
<dbReference type="Proteomes" id="UP000188243">
    <property type="component" value="Chromosome"/>
</dbReference>
<accession>A0A1Q2GT89</accession>